<accession>A0A7R8CGA1</accession>
<organism evidence="2 3">
    <name type="scientific">Lepeophtheirus salmonis</name>
    <name type="common">Salmon louse</name>
    <name type="synonym">Caligus salmonis</name>
    <dbReference type="NCBI Taxonomy" id="72036"/>
    <lineage>
        <taxon>Eukaryota</taxon>
        <taxon>Metazoa</taxon>
        <taxon>Ecdysozoa</taxon>
        <taxon>Arthropoda</taxon>
        <taxon>Crustacea</taxon>
        <taxon>Multicrustacea</taxon>
        <taxon>Hexanauplia</taxon>
        <taxon>Copepoda</taxon>
        <taxon>Siphonostomatoida</taxon>
        <taxon>Caligidae</taxon>
        <taxon>Lepeophtheirus</taxon>
    </lineage>
</organism>
<dbReference type="InterPro" id="IPR048365">
    <property type="entry name" value="TNP-like_RNaseH_N"/>
</dbReference>
<name>A0A7R8CGA1_LEPSM</name>
<protein>
    <submittedName>
        <fullName evidence="2">(salmon louse) hypothetical protein</fullName>
    </submittedName>
</protein>
<proteinExistence type="predicted"/>
<dbReference type="AlphaFoldDB" id="A0A7R8CGA1"/>
<sequence>MIKTNTFQYKFSVLCFDELQIKKIYDSDMKTQKISGSHSKVQVVMMRGLVEKWKQPIWFHFATTMTKKLLDDIIIKIESNGFEIRAIVCDLWNHTLRSELGIDK</sequence>
<dbReference type="Proteomes" id="UP000675881">
    <property type="component" value="Chromosome 12"/>
</dbReference>
<evidence type="ECO:0000259" key="1">
    <source>
        <dbReference type="Pfam" id="PF21787"/>
    </source>
</evidence>
<evidence type="ECO:0000313" key="3">
    <source>
        <dbReference type="Proteomes" id="UP000675881"/>
    </source>
</evidence>
<keyword evidence="3" id="KW-1185">Reference proteome</keyword>
<reference evidence="2" key="1">
    <citation type="submission" date="2021-02" db="EMBL/GenBank/DDBJ databases">
        <authorList>
            <person name="Bekaert M."/>
        </authorList>
    </citation>
    <scope>NUCLEOTIDE SEQUENCE</scope>
    <source>
        <strain evidence="2">IoA-00</strain>
    </source>
</reference>
<dbReference type="Pfam" id="PF21787">
    <property type="entry name" value="TNP-like_RNaseH_N"/>
    <property type="match status" value="1"/>
</dbReference>
<gene>
    <name evidence="2" type="ORF">LSAA_3657</name>
</gene>
<dbReference type="EMBL" id="HG994591">
    <property type="protein sequence ID" value="CAF2814690.1"/>
    <property type="molecule type" value="Genomic_DNA"/>
</dbReference>
<evidence type="ECO:0000313" key="2">
    <source>
        <dbReference type="EMBL" id="CAF2814690.1"/>
    </source>
</evidence>
<feature type="domain" description="Transposable element P transposase-like RNase H" evidence="1">
    <location>
        <begin position="3"/>
        <end position="91"/>
    </location>
</feature>